<evidence type="ECO:0000313" key="1">
    <source>
        <dbReference type="EMBL" id="AWT43513.1"/>
    </source>
</evidence>
<dbReference type="AlphaFoldDB" id="A0A2U9P1Z6"/>
<name>A0A2U9P1Z6_STRAS</name>
<dbReference type="EMBL" id="CP029788">
    <property type="protein sequence ID" value="AWT43513.1"/>
    <property type="molecule type" value="Genomic_DNA"/>
</dbReference>
<dbReference type="Proteomes" id="UP000247634">
    <property type="component" value="Chromosome"/>
</dbReference>
<proteinExistence type="predicted"/>
<accession>A0A2U9P1Z6</accession>
<protein>
    <recommendedName>
        <fullName evidence="3">HNH endonuclease</fullName>
    </recommendedName>
</protein>
<dbReference type="RefSeq" id="WP_110628431.1">
    <property type="nucleotide sequence ID" value="NZ_CP029788.1"/>
</dbReference>
<gene>
    <name evidence="1" type="ORF">DMT42_15075</name>
</gene>
<evidence type="ECO:0000313" key="2">
    <source>
        <dbReference type="Proteomes" id="UP000247634"/>
    </source>
</evidence>
<organism evidence="1 2">
    <name type="scientific">Streptomyces actuosus</name>
    <dbReference type="NCBI Taxonomy" id="1885"/>
    <lineage>
        <taxon>Bacteria</taxon>
        <taxon>Bacillati</taxon>
        <taxon>Actinomycetota</taxon>
        <taxon>Actinomycetes</taxon>
        <taxon>Kitasatosporales</taxon>
        <taxon>Streptomycetaceae</taxon>
        <taxon>Streptomyces</taxon>
    </lineage>
</organism>
<dbReference type="OrthoDB" id="3823469at2"/>
<reference evidence="1 2" key="1">
    <citation type="submission" date="2018-06" db="EMBL/GenBank/DDBJ databases">
        <title>The complete genome sequence of a nosiheptide producer Streptomyces actuosus ATCC 25421: deducing the ability of producing a new class III lantibiotics.</title>
        <authorList>
            <person name="Liu W."/>
            <person name="Sun F."/>
            <person name="Hu Y."/>
        </authorList>
    </citation>
    <scope>NUCLEOTIDE SEQUENCE [LARGE SCALE GENOMIC DNA]</scope>
    <source>
        <strain evidence="1 2">ATCC 25421</strain>
    </source>
</reference>
<sequence>MTTLPSWQDTTYGGRKLGTKARVALWLIQVVKENGRFTKADLRAAFPDVAQIDRRMRDLRDHGWEIATSREDPTLLPQEHRFLTRGADVWIPGASKAPEHKSSITNAQRAKVFQEDGYLCRTCGVTGGETYGDGGLEQAVLNVARRPVVQADGSVEYQLVTECQRCGRGNVDRTVHMADVLAEIESLALVERRVFRGWVAADRRAPSALEKLWGLYRTLPADARKIVADKLDGTDD</sequence>
<evidence type="ECO:0008006" key="3">
    <source>
        <dbReference type="Google" id="ProtNLM"/>
    </source>
</evidence>
<keyword evidence="2" id="KW-1185">Reference proteome</keyword>
<dbReference type="KEGG" id="sact:DMT42_15075"/>